<protein>
    <submittedName>
        <fullName evidence="1">AP2-like ethylene-responsive transcription factor TOE3</fullName>
    </submittedName>
</protein>
<dbReference type="AlphaFoldDB" id="A0AAX6F5E7"/>
<dbReference type="Proteomes" id="UP001140949">
    <property type="component" value="Unassembled WGS sequence"/>
</dbReference>
<evidence type="ECO:0000313" key="1">
    <source>
        <dbReference type="EMBL" id="KAJ6811271.1"/>
    </source>
</evidence>
<keyword evidence="2" id="KW-1185">Reference proteome</keyword>
<comment type="caution">
    <text evidence="1">The sequence shown here is derived from an EMBL/GenBank/DDBJ whole genome shotgun (WGS) entry which is preliminary data.</text>
</comment>
<dbReference type="EMBL" id="JANAVB010031818">
    <property type="protein sequence ID" value="KAJ6811271.1"/>
    <property type="molecule type" value="Genomic_DNA"/>
</dbReference>
<proteinExistence type="predicted"/>
<sequence length="125" mass="14583">MLRAMSLQFNMWFKNLLIMQSLKKHHIPLMQVQKKSASLVNITQFNYTKWAQVTDRAKREEKAAEKRPKLSPLAHPNWVWQMHGSSITSSRFASNIGTTAVWVKPALPSFALHLQFPPFHYHSKR</sequence>
<name>A0AAX6F5E7_IRIPA</name>
<accession>A0AAX6F5E7</accession>
<organism evidence="1 2">
    <name type="scientific">Iris pallida</name>
    <name type="common">Sweet iris</name>
    <dbReference type="NCBI Taxonomy" id="29817"/>
    <lineage>
        <taxon>Eukaryota</taxon>
        <taxon>Viridiplantae</taxon>
        <taxon>Streptophyta</taxon>
        <taxon>Embryophyta</taxon>
        <taxon>Tracheophyta</taxon>
        <taxon>Spermatophyta</taxon>
        <taxon>Magnoliopsida</taxon>
        <taxon>Liliopsida</taxon>
        <taxon>Asparagales</taxon>
        <taxon>Iridaceae</taxon>
        <taxon>Iridoideae</taxon>
        <taxon>Irideae</taxon>
        <taxon>Iris</taxon>
    </lineage>
</organism>
<reference evidence="1" key="1">
    <citation type="journal article" date="2023" name="GigaByte">
        <title>Genome assembly of the bearded iris, Iris pallida Lam.</title>
        <authorList>
            <person name="Bruccoleri R.E."/>
            <person name="Oakeley E.J."/>
            <person name="Faust A.M.E."/>
            <person name="Altorfer M."/>
            <person name="Dessus-Babus S."/>
            <person name="Burckhardt D."/>
            <person name="Oertli M."/>
            <person name="Naumann U."/>
            <person name="Petersen F."/>
            <person name="Wong J."/>
        </authorList>
    </citation>
    <scope>NUCLEOTIDE SEQUENCE</scope>
    <source>
        <strain evidence="1">GSM-AAB239-AS_SAM_17_03QT</strain>
    </source>
</reference>
<gene>
    <name evidence="1" type="ORF">M6B38_154635</name>
</gene>
<evidence type="ECO:0000313" key="2">
    <source>
        <dbReference type="Proteomes" id="UP001140949"/>
    </source>
</evidence>
<reference evidence="1" key="2">
    <citation type="submission" date="2023-04" db="EMBL/GenBank/DDBJ databases">
        <authorList>
            <person name="Bruccoleri R.E."/>
            <person name="Oakeley E.J."/>
            <person name="Faust A.-M."/>
            <person name="Dessus-Babus S."/>
            <person name="Altorfer M."/>
            <person name="Burckhardt D."/>
            <person name="Oertli M."/>
            <person name="Naumann U."/>
            <person name="Petersen F."/>
            <person name="Wong J."/>
        </authorList>
    </citation>
    <scope>NUCLEOTIDE SEQUENCE</scope>
    <source>
        <strain evidence="1">GSM-AAB239-AS_SAM_17_03QT</strain>
        <tissue evidence="1">Leaf</tissue>
    </source>
</reference>